<dbReference type="OrthoDB" id="9810913at2"/>
<evidence type="ECO:0000313" key="14">
    <source>
        <dbReference type="Proteomes" id="UP000267223"/>
    </source>
</evidence>
<evidence type="ECO:0000256" key="9">
    <source>
        <dbReference type="ARBA" id="ARBA00074221"/>
    </source>
</evidence>
<dbReference type="InterPro" id="IPR026385">
    <property type="entry name" value="LegC-like"/>
</dbReference>
<dbReference type="SUPFAM" id="SSF53383">
    <property type="entry name" value="PLP-dependent transferases"/>
    <property type="match status" value="1"/>
</dbReference>
<keyword evidence="4 13" id="KW-0808">Transferase</keyword>
<name>A0A3M9NC39_9BACT</name>
<reference evidence="13 14" key="1">
    <citation type="submission" date="2018-11" db="EMBL/GenBank/DDBJ databases">
        <title>Draft genome sequence of Ferruginibacter sp. BO-59.</title>
        <authorList>
            <person name="Im W.T."/>
        </authorList>
    </citation>
    <scope>NUCLEOTIDE SEQUENCE [LARGE SCALE GENOMIC DNA]</scope>
    <source>
        <strain evidence="13 14">BO-59</strain>
    </source>
</reference>
<dbReference type="CDD" id="cd00616">
    <property type="entry name" value="AHBA_syn"/>
    <property type="match status" value="1"/>
</dbReference>
<evidence type="ECO:0000256" key="11">
    <source>
        <dbReference type="PIRSR" id="PIRSR000390-2"/>
    </source>
</evidence>
<dbReference type="PIRSF" id="PIRSF000390">
    <property type="entry name" value="PLP_StrS"/>
    <property type="match status" value="1"/>
</dbReference>
<dbReference type="EMBL" id="RJJR01000011">
    <property type="protein sequence ID" value="RNI35334.1"/>
    <property type="molecule type" value="Genomic_DNA"/>
</dbReference>
<dbReference type="Gene3D" id="3.90.1150.10">
    <property type="entry name" value="Aspartate Aminotransferase, domain 1"/>
    <property type="match status" value="1"/>
</dbReference>
<comment type="cofactor">
    <cofactor evidence="1">
        <name>pyridoxal 5'-phosphate</name>
        <dbReference type="ChEBI" id="CHEBI:597326"/>
    </cofactor>
</comment>
<comment type="pathway">
    <text evidence="2">Bacterial outer membrane biogenesis; LPS O-antigen biosynthesis.</text>
</comment>
<gene>
    <name evidence="13" type="ORF">EFY79_13265</name>
</gene>
<evidence type="ECO:0000256" key="7">
    <source>
        <dbReference type="ARBA" id="ARBA00051587"/>
    </source>
</evidence>
<evidence type="ECO:0000256" key="12">
    <source>
        <dbReference type="RuleBase" id="RU004508"/>
    </source>
</evidence>
<evidence type="ECO:0000313" key="13">
    <source>
        <dbReference type="EMBL" id="RNI35334.1"/>
    </source>
</evidence>
<feature type="modified residue" description="N6-(pyridoxal phosphate)lysine" evidence="11">
    <location>
        <position position="214"/>
    </location>
</feature>
<keyword evidence="14" id="KW-1185">Reference proteome</keyword>
<dbReference type="GO" id="GO:0102933">
    <property type="term" value="F:GDP-4-dehydro-6-deoxy-D-mannose-4-aminotransferase activity"/>
    <property type="evidence" value="ECO:0007669"/>
    <property type="project" value="UniProtKB-EC"/>
</dbReference>
<comment type="similarity">
    <text evidence="6 12">Belongs to the DegT/DnrJ/EryC1 family.</text>
</comment>
<feature type="active site" description="Proton acceptor" evidence="10">
    <location>
        <position position="214"/>
    </location>
</feature>
<sequence length="383" mass="43017">MSKIVKFIRSKFPNTEFIPLHSPIFLGNEKQYLNETIDSTFVSSVGEFVNRFENELSRFLKADYAVATSNGTSALHTALLVCDVEKDDEVLTQAITFVATANAINYIAAKPVFIDVDIDTFSMSPSALSSFLEKNAEKKQNGYTYNRNTGRKISACVPMHTFGLASRIEEIKEVCDHWNISLIEDAAESLGTYYEGKHTGTFGKVGVFSFNGNKIITCGGGGAVVTSDPEIAQKAKHLTTQAKLPHAWRFYHDELGYNYRMPNLNAALACAQLEQLPDFLTKKRKLAHSYQAFFEGMGVSIAKEMIDTKSNYWLNALILDNRSALEEFLLETNRQKVMTRPIWDLMSTLPMYQNCENDGLKNSRWLVDRVVNIPSSVTNFSDE</sequence>
<dbReference type="PANTHER" id="PTHR30244">
    <property type="entry name" value="TRANSAMINASE"/>
    <property type="match status" value="1"/>
</dbReference>
<dbReference type="GO" id="GO:0000271">
    <property type="term" value="P:polysaccharide biosynthetic process"/>
    <property type="evidence" value="ECO:0007669"/>
    <property type="project" value="TreeGrafter"/>
</dbReference>
<proteinExistence type="inferred from homology"/>
<keyword evidence="5 11" id="KW-0663">Pyridoxal phosphate</keyword>
<evidence type="ECO:0000256" key="1">
    <source>
        <dbReference type="ARBA" id="ARBA00001933"/>
    </source>
</evidence>
<dbReference type="EC" id="2.6.1.102" evidence="8"/>
<dbReference type="PANTHER" id="PTHR30244:SF30">
    <property type="entry name" value="BLR5990 PROTEIN"/>
    <property type="match status" value="1"/>
</dbReference>
<comment type="catalytic activity">
    <reaction evidence="7">
        <text>GDP-alpha-D-perosamine + 2-oxoglutarate = GDP-4-dehydro-alpha-D-rhamnose + L-glutamate</text>
        <dbReference type="Rhea" id="RHEA:36779"/>
        <dbReference type="ChEBI" id="CHEBI:16810"/>
        <dbReference type="ChEBI" id="CHEBI:29985"/>
        <dbReference type="ChEBI" id="CHEBI:57964"/>
        <dbReference type="ChEBI" id="CHEBI:73996"/>
        <dbReference type="EC" id="2.6.1.102"/>
    </reaction>
</comment>
<evidence type="ECO:0000256" key="5">
    <source>
        <dbReference type="ARBA" id="ARBA00022898"/>
    </source>
</evidence>
<evidence type="ECO:0000256" key="8">
    <source>
        <dbReference type="ARBA" id="ARBA00066317"/>
    </source>
</evidence>
<dbReference type="InterPro" id="IPR015421">
    <property type="entry name" value="PyrdxlP-dep_Trfase_major"/>
</dbReference>
<evidence type="ECO:0000256" key="6">
    <source>
        <dbReference type="ARBA" id="ARBA00037999"/>
    </source>
</evidence>
<dbReference type="Gene3D" id="3.40.640.10">
    <property type="entry name" value="Type I PLP-dependent aspartate aminotransferase-like (Major domain)"/>
    <property type="match status" value="1"/>
</dbReference>
<keyword evidence="3 13" id="KW-0032">Aminotransferase</keyword>
<dbReference type="InterPro" id="IPR015422">
    <property type="entry name" value="PyrdxlP-dep_Trfase_small"/>
</dbReference>
<evidence type="ECO:0000256" key="10">
    <source>
        <dbReference type="PIRSR" id="PIRSR000390-1"/>
    </source>
</evidence>
<dbReference type="InterPro" id="IPR000653">
    <property type="entry name" value="DegT/StrS_aminotransferase"/>
</dbReference>
<dbReference type="Proteomes" id="UP000267223">
    <property type="component" value="Unassembled WGS sequence"/>
</dbReference>
<dbReference type="Pfam" id="PF01041">
    <property type="entry name" value="DegT_DnrJ_EryC1"/>
    <property type="match status" value="1"/>
</dbReference>
<dbReference type="AlphaFoldDB" id="A0A3M9NC39"/>
<evidence type="ECO:0000256" key="3">
    <source>
        <dbReference type="ARBA" id="ARBA00022576"/>
    </source>
</evidence>
<accession>A0A3M9NC39</accession>
<dbReference type="GO" id="GO:0030170">
    <property type="term" value="F:pyridoxal phosphate binding"/>
    <property type="evidence" value="ECO:0007669"/>
    <property type="project" value="TreeGrafter"/>
</dbReference>
<comment type="caution">
    <text evidence="13">The sequence shown here is derived from an EMBL/GenBank/DDBJ whole genome shotgun (WGS) entry which is preliminary data.</text>
</comment>
<organism evidence="13 14">
    <name type="scientific">Hanamia caeni</name>
    <dbReference type="NCBI Taxonomy" id="2294116"/>
    <lineage>
        <taxon>Bacteria</taxon>
        <taxon>Pseudomonadati</taxon>
        <taxon>Bacteroidota</taxon>
        <taxon>Chitinophagia</taxon>
        <taxon>Chitinophagales</taxon>
        <taxon>Chitinophagaceae</taxon>
        <taxon>Hanamia</taxon>
    </lineage>
</organism>
<dbReference type="FunFam" id="3.40.640.10:FF:000090">
    <property type="entry name" value="Pyridoxal phosphate-dependent aminotransferase"/>
    <property type="match status" value="1"/>
</dbReference>
<evidence type="ECO:0000256" key="4">
    <source>
        <dbReference type="ARBA" id="ARBA00022679"/>
    </source>
</evidence>
<dbReference type="NCBIfam" id="TIGR04181">
    <property type="entry name" value="NHT_00031"/>
    <property type="match status" value="1"/>
</dbReference>
<protein>
    <recommendedName>
        <fullName evidence="9">GDP-perosamine synthase</fullName>
        <ecNumber evidence="8">2.6.1.102</ecNumber>
    </recommendedName>
</protein>
<dbReference type="InterPro" id="IPR015424">
    <property type="entry name" value="PyrdxlP-dep_Trfase"/>
</dbReference>
<evidence type="ECO:0000256" key="2">
    <source>
        <dbReference type="ARBA" id="ARBA00005125"/>
    </source>
</evidence>